<evidence type="ECO:0000313" key="5">
    <source>
        <dbReference type="Proteomes" id="UP001374584"/>
    </source>
</evidence>
<gene>
    <name evidence="4" type="ORF">VNO80_30156</name>
</gene>
<feature type="region of interest" description="Disordered" evidence="2">
    <location>
        <begin position="1"/>
        <end position="21"/>
    </location>
</feature>
<dbReference type="AlphaFoldDB" id="A0AAN9LFW5"/>
<keyword evidence="5" id="KW-1185">Reference proteome</keyword>
<proteinExistence type="predicted"/>
<comment type="caution">
    <text evidence="4">The sequence shown here is derived from an EMBL/GenBank/DDBJ whole genome shotgun (WGS) entry which is preliminary data.</text>
</comment>
<name>A0AAN9LFW5_PHACN</name>
<evidence type="ECO:0000313" key="4">
    <source>
        <dbReference type="EMBL" id="KAK7333388.1"/>
    </source>
</evidence>
<dbReference type="Pfam" id="PF00524">
    <property type="entry name" value="PPV_E1_N"/>
    <property type="match status" value="1"/>
</dbReference>
<evidence type="ECO:0000259" key="3">
    <source>
        <dbReference type="Pfam" id="PF00524"/>
    </source>
</evidence>
<sequence length="298" mass="32740">MASKPESETGSSPMKQNGTNISELISELRDSFLSSDFDRVEQVLVAREARLEAELDEKKREIGSLKKRIAIETLGRINAELKLKKLRQKKLVRSDDGFGDCEIVVKREKCNVEGGGEVEGGKVESLGRKERRVAELESEKERKVCEDKKEVVGINGSVSFKRNEGGLGASERGKLSIEDVIAVESDEDECNLQATSDKKETTSCTIIDNNHQSSPAAFQKNLLTGLTESIGNLKRKFVSSPKLDANINVLKSFDSETSSSSSSSSSSSASFDMDSLPVRNNKKTRTDATSLRLDISQR</sequence>
<reference evidence="4 5" key="1">
    <citation type="submission" date="2024-01" db="EMBL/GenBank/DDBJ databases">
        <title>The genomes of 5 underutilized Papilionoideae crops provide insights into root nodulation and disease resistanc.</title>
        <authorList>
            <person name="Jiang F."/>
        </authorList>
    </citation>
    <scope>NUCLEOTIDE SEQUENCE [LARGE SCALE GENOMIC DNA]</scope>
    <source>
        <strain evidence="4">JINMINGXINNONG_FW02</strain>
        <tissue evidence="4">Leaves</tissue>
    </source>
</reference>
<dbReference type="Proteomes" id="UP001374584">
    <property type="component" value="Unassembled WGS sequence"/>
</dbReference>
<dbReference type="InterPro" id="IPR014000">
    <property type="entry name" value="PPV_DNA_helicase_E1_N"/>
</dbReference>
<protein>
    <recommendedName>
        <fullName evidence="3">DNA helicase E1 N-terminal Papillomavirus domain-containing protein</fullName>
    </recommendedName>
</protein>
<organism evidence="4 5">
    <name type="scientific">Phaseolus coccineus</name>
    <name type="common">Scarlet runner bean</name>
    <name type="synonym">Phaseolus multiflorus</name>
    <dbReference type="NCBI Taxonomy" id="3886"/>
    <lineage>
        <taxon>Eukaryota</taxon>
        <taxon>Viridiplantae</taxon>
        <taxon>Streptophyta</taxon>
        <taxon>Embryophyta</taxon>
        <taxon>Tracheophyta</taxon>
        <taxon>Spermatophyta</taxon>
        <taxon>Magnoliopsida</taxon>
        <taxon>eudicotyledons</taxon>
        <taxon>Gunneridae</taxon>
        <taxon>Pentapetalae</taxon>
        <taxon>rosids</taxon>
        <taxon>fabids</taxon>
        <taxon>Fabales</taxon>
        <taxon>Fabaceae</taxon>
        <taxon>Papilionoideae</taxon>
        <taxon>50 kb inversion clade</taxon>
        <taxon>NPAAA clade</taxon>
        <taxon>indigoferoid/millettioid clade</taxon>
        <taxon>Phaseoleae</taxon>
        <taxon>Phaseolus</taxon>
    </lineage>
</organism>
<feature type="compositionally biased region" description="Low complexity" evidence="2">
    <location>
        <begin position="255"/>
        <end position="275"/>
    </location>
</feature>
<feature type="coiled-coil region" evidence="1">
    <location>
        <begin position="41"/>
        <end position="68"/>
    </location>
</feature>
<dbReference type="GO" id="GO:0016817">
    <property type="term" value="F:hydrolase activity, acting on acid anhydrides"/>
    <property type="evidence" value="ECO:0007669"/>
    <property type="project" value="InterPro"/>
</dbReference>
<accession>A0AAN9LFW5</accession>
<evidence type="ECO:0000256" key="2">
    <source>
        <dbReference type="SAM" id="MobiDB-lite"/>
    </source>
</evidence>
<feature type="domain" description="DNA helicase E1 N-terminal Papillomavirus" evidence="3">
    <location>
        <begin position="178"/>
        <end position="244"/>
    </location>
</feature>
<feature type="compositionally biased region" description="Polar residues" evidence="2">
    <location>
        <begin position="8"/>
        <end position="21"/>
    </location>
</feature>
<evidence type="ECO:0000256" key="1">
    <source>
        <dbReference type="SAM" id="Coils"/>
    </source>
</evidence>
<feature type="region of interest" description="Disordered" evidence="2">
    <location>
        <begin position="253"/>
        <end position="298"/>
    </location>
</feature>
<keyword evidence="1" id="KW-0175">Coiled coil</keyword>
<dbReference type="EMBL" id="JAYMYR010000011">
    <property type="protein sequence ID" value="KAK7333388.1"/>
    <property type="molecule type" value="Genomic_DNA"/>
</dbReference>